<dbReference type="InterPro" id="IPR013424">
    <property type="entry name" value="Ice-binding_C"/>
</dbReference>
<dbReference type="RefSeq" id="WP_283767093.1">
    <property type="nucleotide sequence ID" value="NZ_JAQOSO010000066.1"/>
</dbReference>
<sequence length="587" mass="62364">MKLQSLPLMAATSVMASLCNLLVSLPAQASFTFSRIATTQANPFGSSYDNLGMGLGTQGGMSSYRPSSLFSEIVNTPQRRGVAVNTSTSTVAYYAEEKGIQGIYTRTGNGAPKLIIDTSATSGFKSIGQGMAINNNGTVAFFATKKTGETGIFTHDGVVGNQPKQIAKIGAPYTSIYPGVSINDDGTVAFLAAIPPSNSPIASISNFSRSEVFTSDGTTTHKITDCTGLGAGSQACPLIPTSPTINNDGDVGFASKNGIFTSSPGSPISVIMADQGGQNFWLNYYREPNINDNDLISAYAHNAGPGQLIFSSNGVQGQMVAGNNFTTSRDPSTFLHVGTSAINNRDIVAFMANQIGVGKGIFIGADAQKDKVIGVGSTLSGAKVVDLAMDRESFNDNNEISFWARLDNGTQGIYRANKFGDSQFNPFMPNCVQNGATFSFCNAKPRLWYDPPSAYGFDYRMTSDSLFTEIMNLPVGFTDPFKVMVDNIFLGEFTAGDSVNFSDYSELLGDLLVEGSGVKAFSVLGLNVDPSNPDVFPIKLDANTETISFDMYARMQEDSSDIPEPSALFGLMLVGTGFLLKKGVQKH</sequence>
<keyword evidence="1" id="KW-0732">Signal</keyword>
<keyword evidence="3" id="KW-1185">Reference proteome</keyword>
<dbReference type="NCBIfam" id="TIGR02595">
    <property type="entry name" value="PEP_CTERM"/>
    <property type="match status" value="1"/>
</dbReference>
<dbReference type="Proteomes" id="UP001235849">
    <property type="component" value="Unassembled WGS sequence"/>
</dbReference>
<evidence type="ECO:0000313" key="3">
    <source>
        <dbReference type="Proteomes" id="UP001235849"/>
    </source>
</evidence>
<comment type="caution">
    <text evidence="2">The sequence shown here is derived from an EMBL/GenBank/DDBJ whole genome shotgun (WGS) entry which is preliminary data.</text>
</comment>
<dbReference type="EMBL" id="JAQOSO010000066">
    <property type="protein sequence ID" value="MDJ1174773.1"/>
    <property type="molecule type" value="Genomic_DNA"/>
</dbReference>
<feature type="signal peptide" evidence="1">
    <location>
        <begin position="1"/>
        <end position="29"/>
    </location>
</feature>
<proteinExistence type="predicted"/>
<reference evidence="2 3" key="1">
    <citation type="submission" date="2023-01" db="EMBL/GenBank/DDBJ databases">
        <title>Novel diversity within Roseofilum (Cyanobacteria; Desertifilaceae) from marine benthic mats with descriptions of four novel species.</title>
        <authorList>
            <person name="Wang Y."/>
            <person name="Berthold D.E."/>
            <person name="Hu J."/>
            <person name="Lefler F.W."/>
            <person name="Laughinghouse H.D. IV."/>
        </authorList>
    </citation>
    <scope>NUCLEOTIDE SEQUENCE [LARGE SCALE GENOMIC DNA]</scope>
    <source>
        <strain evidence="2 3">BLCC-M114</strain>
    </source>
</reference>
<accession>A0ABT7B913</accession>
<evidence type="ECO:0000256" key="1">
    <source>
        <dbReference type="SAM" id="SignalP"/>
    </source>
</evidence>
<evidence type="ECO:0000313" key="2">
    <source>
        <dbReference type="EMBL" id="MDJ1174773.1"/>
    </source>
</evidence>
<feature type="chain" id="PRO_5046665432" evidence="1">
    <location>
        <begin position="30"/>
        <end position="587"/>
    </location>
</feature>
<name>A0ABT7B913_9CYAN</name>
<gene>
    <name evidence="2" type="ORF">PMG25_11780</name>
</gene>
<organism evidence="2 3">
    <name type="scientific">Roseofilum capinflatum BLCC-M114</name>
    <dbReference type="NCBI Taxonomy" id="3022440"/>
    <lineage>
        <taxon>Bacteria</taxon>
        <taxon>Bacillati</taxon>
        <taxon>Cyanobacteriota</taxon>
        <taxon>Cyanophyceae</taxon>
        <taxon>Desertifilales</taxon>
        <taxon>Desertifilaceae</taxon>
        <taxon>Roseofilum</taxon>
        <taxon>Roseofilum capinflatum</taxon>
    </lineage>
</organism>
<protein>
    <submittedName>
        <fullName evidence="2">PEP-CTERM sorting domain-containing protein</fullName>
    </submittedName>
</protein>